<accession>A0A811VB40</accession>
<keyword evidence="2" id="KW-1185">Reference proteome</keyword>
<dbReference type="Proteomes" id="UP000606786">
    <property type="component" value="Unassembled WGS sequence"/>
</dbReference>
<name>A0A811VB40_CERCA</name>
<reference evidence="1" key="1">
    <citation type="submission" date="2020-11" db="EMBL/GenBank/DDBJ databases">
        <authorList>
            <person name="Whitehead M."/>
        </authorList>
    </citation>
    <scope>NUCLEOTIDE SEQUENCE</scope>
    <source>
        <strain evidence="1">EGII</strain>
    </source>
</reference>
<evidence type="ECO:0000313" key="1">
    <source>
        <dbReference type="EMBL" id="CAD7013095.1"/>
    </source>
</evidence>
<dbReference type="AlphaFoldDB" id="A0A811VB40"/>
<gene>
    <name evidence="1" type="ORF">CCAP1982_LOCUS21169</name>
</gene>
<comment type="caution">
    <text evidence="1">The sequence shown here is derived from an EMBL/GenBank/DDBJ whole genome shotgun (WGS) entry which is preliminary data.</text>
</comment>
<proteinExistence type="predicted"/>
<organism evidence="1 2">
    <name type="scientific">Ceratitis capitata</name>
    <name type="common">Mediterranean fruit fly</name>
    <name type="synonym">Tephritis capitata</name>
    <dbReference type="NCBI Taxonomy" id="7213"/>
    <lineage>
        <taxon>Eukaryota</taxon>
        <taxon>Metazoa</taxon>
        <taxon>Ecdysozoa</taxon>
        <taxon>Arthropoda</taxon>
        <taxon>Hexapoda</taxon>
        <taxon>Insecta</taxon>
        <taxon>Pterygota</taxon>
        <taxon>Neoptera</taxon>
        <taxon>Endopterygota</taxon>
        <taxon>Diptera</taxon>
        <taxon>Brachycera</taxon>
        <taxon>Muscomorpha</taxon>
        <taxon>Tephritoidea</taxon>
        <taxon>Tephritidae</taxon>
        <taxon>Ceratitis</taxon>
        <taxon>Ceratitis</taxon>
    </lineage>
</organism>
<sequence length="93" mass="10656">MDFSKYRILLTKFITDGVDFKEVKLKKSTTTLYKGKLYEDSTKWSEKVVTHYGQHAMYTSLNMPQRRNCAQQIVATMLVATSCGHGTLSSNKR</sequence>
<evidence type="ECO:0000313" key="2">
    <source>
        <dbReference type="Proteomes" id="UP000606786"/>
    </source>
</evidence>
<protein>
    <submittedName>
        <fullName evidence="1">(Mediterranean fruit fly) hypothetical protein</fullName>
    </submittedName>
</protein>
<dbReference type="EMBL" id="CAJHJT010000056">
    <property type="protein sequence ID" value="CAD7013095.1"/>
    <property type="molecule type" value="Genomic_DNA"/>
</dbReference>